<keyword evidence="1" id="KW-0472">Membrane</keyword>
<sequence length="71" mass="8257">MTVMFLAHQTGKTHRMSNIMLSIFVVSLVGLFGVGFWSAGTTYYQYENRQLQNRLSEVEFLTDQYQTRLDS</sequence>
<evidence type="ECO:0000256" key="1">
    <source>
        <dbReference type="SAM" id="Phobius"/>
    </source>
</evidence>
<feature type="non-terminal residue" evidence="2">
    <location>
        <position position="71"/>
    </location>
</feature>
<name>A0A382T4L3_9ZZZZ</name>
<keyword evidence="1" id="KW-0812">Transmembrane</keyword>
<reference evidence="2" key="1">
    <citation type="submission" date="2018-05" db="EMBL/GenBank/DDBJ databases">
        <authorList>
            <person name="Lanie J.A."/>
            <person name="Ng W.-L."/>
            <person name="Kazmierczak K.M."/>
            <person name="Andrzejewski T.M."/>
            <person name="Davidsen T.M."/>
            <person name="Wayne K.J."/>
            <person name="Tettelin H."/>
            <person name="Glass J.I."/>
            <person name="Rusch D."/>
            <person name="Podicherti R."/>
            <person name="Tsui H.-C.T."/>
            <person name="Winkler M.E."/>
        </authorList>
    </citation>
    <scope>NUCLEOTIDE SEQUENCE</scope>
</reference>
<dbReference type="EMBL" id="UINC01133345">
    <property type="protein sequence ID" value="SVD16221.1"/>
    <property type="molecule type" value="Genomic_DNA"/>
</dbReference>
<keyword evidence="1" id="KW-1133">Transmembrane helix</keyword>
<accession>A0A382T4L3</accession>
<gene>
    <name evidence="2" type="ORF">METZ01_LOCUS369075</name>
</gene>
<protein>
    <submittedName>
        <fullName evidence="2">Uncharacterized protein</fullName>
    </submittedName>
</protein>
<organism evidence="2">
    <name type="scientific">marine metagenome</name>
    <dbReference type="NCBI Taxonomy" id="408172"/>
    <lineage>
        <taxon>unclassified sequences</taxon>
        <taxon>metagenomes</taxon>
        <taxon>ecological metagenomes</taxon>
    </lineage>
</organism>
<dbReference type="AlphaFoldDB" id="A0A382T4L3"/>
<evidence type="ECO:0000313" key="2">
    <source>
        <dbReference type="EMBL" id="SVD16221.1"/>
    </source>
</evidence>
<feature type="transmembrane region" description="Helical" evidence="1">
    <location>
        <begin position="20"/>
        <end position="44"/>
    </location>
</feature>
<proteinExistence type="predicted"/>